<dbReference type="AlphaFoldDB" id="A0A3N4IKA3"/>
<dbReference type="PANTHER" id="PTHR45875">
    <property type="entry name" value="METHYLTRANSFERASE N6AMT1"/>
    <property type="match status" value="1"/>
</dbReference>
<sequence>MGLPTPDTSHLDSDESIYPPSEDSYLLLDTLSSASESAYLASHFASPSPAPLVLEIGPGSGIVTSFITTFASEIFGRRDVLTLAADVNPAACSGTAQTVGRNLKDAEKGHGIFLDALWVDLDSCLRGGEVDVLVFNPPYVPTESVPVFDENGNCKGESEGMIEAAWAGGKDGMEVTERVLKGLERCLSKRGVAYVLFCAQNRVQEVIGRLEGGEYGRNWKCDIVGRTGKTAGWEKLCIVRITR</sequence>
<dbReference type="SUPFAM" id="SSF53335">
    <property type="entry name" value="S-adenosyl-L-methionine-dependent methyltransferases"/>
    <property type="match status" value="1"/>
</dbReference>
<keyword evidence="4" id="KW-0949">S-adenosyl-L-methionine</keyword>
<evidence type="ECO:0000313" key="6">
    <source>
        <dbReference type="Proteomes" id="UP000275078"/>
    </source>
</evidence>
<keyword evidence="6" id="KW-1185">Reference proteome</keyword>
<evidence type="ECO:0008006" key="7">
    <source>
        <dbReference type="Google" id="ProtNLM"/>
    </source>
</evidence>
<keyword evidence="2" id="KW-0489">Methyltransferase</keyword>
<dbReference type="GO" id="GO:0008276">
    <property type="term" value="F:protein methyltransferase activity"/>
    <property type="evidence" value="ECO:0007669"/>
    <property type="project" value="TreeGrafter"/>
</dbReference>
<dbReference type="GO" id="GO:0003676">
    <property type="term" value="F:nucleic acid binding"/>
    <property type="evidence" value="ECO:0007669"/>
    <property type="project" value="InterPro"/>
</dbReference>
<reference evidence="5 6" key="1">
    <citation type="journal article" date="2018" name="Nat. Ecol. Evol.">
        <title>Pezizomycetes genomes reveal the molecular basis of ectomycorrhizal truffle lifestyle.</title>
        <authorList>
            <person name="Murat C."/>
            <person name="Payen T."/>
            <person name="Noel B."/>
            <person name="Kuo A."/>
            <person name="Morin E."/>
            <person name="Chen J."/>
            <person name="Kohler A."/>
            <person name="Krizsan K."/>
            <person name="Balestrini R."/>
            <person name="Da Silva C."/>
            <person name="Montanini B."/>
            <person name="Hainaut M."/>
            <person name="Levati E."/>
            <person name="Barry K.W."/>
            <person name="Belfiori B."/>
            <person name="Cichocki N."/>
            <person name="Clum A."/>
            <person name="Dockter R.B."/>
            <person name="Fauchery L."/>
            <person name="Guy J."/>
            <person name="Iotti M."/>
            <person name="Le Tacon F."/>
            <person name="Lindquist E.A."/>
            <person name="Lipzen A."/>
            <person name="Malagnac F."/>
            <person name="Mello A."/>
            <person name="Molinier V."/>
            <person name="Miyauchi S."/>
            <person name="Poulain J."/>
            <person name="Riccioni C."/>
            <person name="Rubini A."/>
            <person name="Sitrit Y."/>
            <person name="Splivallo R."/>
            <person name="Traeger S."/>
            <person name="Wang M."/>
            <person name="Zifcakova L."/>
            <person name="Wipf D."/>
            <person name="Zambonelli A."/>
            <person name="Paolocci F."/>
            <person name="Nowrousian M."/>
            <person name="Ottonello S."/>
            <person name="Baldrian P."/>
            <person name="Spatafora J.W."/>
            <person name="Henrissat B."/>
            <person name="Nagy L.G."/>
            <person name="Aury J.M."/>
            <person name="Wincker P."/>
            <person name="Grigoriev I.V."/>
            <person name="Bonfante P."/>
            <person name="Martin F.M."/>
        </authorList>
    </citation>
    <scope>NUCLEOTIDE SEQUENCE [LARGE SCALE GENOMIC DNA]</scope>
    <source>
        <strain evidence="5 6">RN42</strain>
    </source>
</reference>
<evidence type="ECO:0000256" key="2">
    <source>
        <dbReference type="ARBA" id="ARBA00022603"/>
    </source>
</evidence>
<gene>
    <name evidence="5" type="ORF">BJ508DRAFT_411444</name>
</gene>
<organism evidence="5 6">
    <name type="scientific">Ascobolus immersus RN42</name>
    <dbReference type="NCBI Taxonomy" id="1160509"/>
    <lineage>
        <taxon>Eukaryota</taxon>
        <taxon>Fungi</taxon>
        <taxon>Dikarya</taxon>
        <taxon>Ascomycota</taxon>
        <taxon>Pezizomycotina</taxon>
        <taxon>Pezizomycetes</taxon>
        <taxon>Pezizales</taxon>
        <taxon>Ascobolaceae</taxon>
        <taxon>Ascobolus</taxon>
    </lineage>
</organism>
<name>A0A3N4IKA3_ASCIM</name>
<dbReference type="STRING" id="1160509.A0A3N4IKA3"/>
<evidence type="ECO:0000256" key="4">
    <source>
        <dbReference type="ARBA" id="ARBA00022691"/>
    </source>
</evidence>
<accession>A0A3N4IKA3</accession>
<dbReference type="Proteomes" id="UP000275078">
    <property type="component" value="Unassembled WGS sequence"/>
</dbReference>
<dbReference type="OrthoDB" id="406152at2759"/>
<proteinExistence type="inferred from homology"/>
<dbReference type="EMBL" id="ML119650">
    <property type="protein sequence ID" value="RPA86269.1"/>
    <property type="molecule type" value="Genomic_DNA"/>
</dbReference>
<dbReference type="InterPro" id="IPR052190">
    <property type="entry name" value="Euk-Arch_PrmC-MTase"/>
</dbReference>
<dbReference type="PANTHER" id="PTHR45875:SF1">
    <property type="entry name" value="METHYLTRANSFERASE N6AMT1"/>
    <property type="match status" value="1"/>
</dbReference>
<comment type="similarity">
    <text evidence="1">Belongs to the eukaryotic/archaeal PrmC-related family.</text>
</comment>
<dbReference type="Gene3D" id="3.40.50.150">
    <property type="entry name" value="Vaccinia Virus protein VP39"/>
    <property type="match status" value="1"/>
</dbReference>
<dbReference type="PROSITE" id="PS00092">
    <property type="entry name" value="N6_MTASE"/>
    <property type="match status" value="1"/>
</dbReference>
<dbReference type="GO" id="GO:0032259">
    <property type="term" value="P:methylation"/>
    <property type="evidence" value="ECO:0007669"/>
    <property type="project" value="UniProtKB-KW"/>
</dbReference>
<dbReference type="GO" id="GO:0008757">
    <property type="term" value="F:S-adenosylmethionine-dependent methyltransferase activity"/>
    <property type="evidence" value="ECO:0007669"/>
    <property type="project" value="TreeGrafter"/>
</dbReference>
<protein>
    <recommendedName>
        <fullName evidence="7">S-adenosyl-L-methionine-dependent methyltransferase</fullName>
    </recommendedName>
</protein>
<evidence type="ECO:0000256" key="1">
    <source>
        <dbReference type="ARBA" id="ARBA00006149"/>
    </source>
</evidence>
<dbReference type="InterPro" id="IPR002052">
    <property type="entry name" value="DNA_methylase_N6_adenine_CS"/>
</dbReference>
<dbReference type="InterPro" id="IPR029063">
    <property type="entry name" value="SAM-dependent_MTases_sf"/>
</dbReference>
<evidence type="ECO:0000256" key="3">
    <source>
        <dbReference type="ARBA" id="ARBA00022679"/>
    </source>
</evidence>
<evidence type="ECO:0000313" key="5">
    <source>
        <dbReference type="EMBL" id="RPA86269.1"/>
    </source>
</evidence>
<dbReference type="GO" id="GO:0035657">
    <property type="term" value="C:eRF1 methyltransferase complex"/>
    <property type="evidence" value="ECO:0007669"/>
    <property type="project" value="TreeGrafter"/>
</dbReference>
<keyword evidence="3" id="KW-0808">Transferase</keyword>